<dbReference type="EMBL" id="JBANMG010000002">
    <property type="protein sequence ID" value="KAK6956417.1"/>
    <property type="molecule type" value="Genomic_DNA"/>
</dbReference>
<keyword evidence="3" id="KW-1185">Reference proteome</keyword>
<gene>
    <name evidence="2" type="ORF">Daesc_001694</name>
</gene>
<evidence type="ECO:0000313" key="2">
    <source>
        <dbReference type="EMBL" id="KAK6956417.1"/>
    </source>
</evidence>
<name>A0AAX6MVI9_9PEZI</name>
<protein>
    <recommendedName>
        <fullName evidence="4">Kazal-like domain-containing protein</fullName>
    </recommendedName>
</protein>
<reference evidence="2 3" key="1">
    <citation type="journal article" date="2024" name="Front Chem Biol">
        <title>Unveiling the potential of Daldinia eschscholtzii MFLUCC 19-0629 through bioactivity and bioinformatics studies for enhanced sustainable agriculture production.</title>
        <authorList>
            <person name="Brooks S."/>
            <person name="Weaver J.A."/>
            <person name="Klomchit A."/>
            <person name="Alharthi S.A."/>
            <person name="Onlamun T."/>
            <person name="Nurani R."/>
            <person name="Vong T.K."/>
            <person name="Alberti F."/>
            <person name="Greco C."/>
        </authorList>
    </citation>
    <scope>NUCLEOTIDE SEQUENCE [LARGE SCALE GENOMIC DNA]</scope>
    <source>
        <strain evidence="2">MFLUCC 19-0629</strain>
    </source>
</reference>
<evidence type="ECO:0000256" key="1">
    <source>
        <dbReference type="SAM" id="SignalP"/>
    </source>
</evidence>
<organism evidence="2 3">
    <name type="scientific">Daldinia eschscholtzii</name>
    <dbReference type="NCBI Taxonomy" id="292717"/>
    <lineage>
        <taxon>Eukaryota</taxon>
        <taxon>Fungi</taxon>
        <taxon>Dikarya</taxon>
        <taxon>Ascomycota</taxon>
        <taxon>Pezizomycotina</taxon>
        <taxon>Sordariomycetes</taxon>
        <taxon>Xylariomycetidae</taxon>
        <taxon>Xylariales</taxon>
        <taxon>Hypoxylaceae</taxon>
        <taxon>Daldinia</taxon>
    </lineage>
</organism>
<dbReference type="Proteomes" id="UP001369815">
    <property type="component" value="Unassembled WGS sequence"/>
</dbReference>
<keyword evidence="1" id="KW-0732">Signal</keyword>
<feature type="signal peptide" evidence="1">
    <location>
        <begin position="1"/>
        <end position="20"/>
    </location>
</feature>
<sequence>MKVLIGFVAALASVVGIVGAAPAEAIADPNVEATGTQRPAYWPTRTVSSLSSSTTTTFIISITTLPGQPSTTPIPVACPTVTHTTRPSNCEPLQCPVPGCTFQKELVVPCGCAGVKTALFVDGCQTACPGGCITRLRTVTALCATQTAVP</sequence>
<proteinExistence type="predicted"/>
<feature type="chain" id="PRO_5043567899" description="Kazal-like domain-containing protein" evidence="1">
    <location>
        <begin position="21"/>
        <end position="150"/>
    </location>
</feature>
<dbReference type="AlphaFoldDB" id="A0AAX6MVI9"/>
<evidence type="ECO:0008006" key="4">
    <source>
        <dbReference type="Google" id="ProtNLM"/>
    </source>
</evidence>
<evidence type="ECO:0000313" key="3">
    <source>
        <dbReference type="Proteomes" id="UP001369815"/>
    </source>
</evidence>
<comment type="caution">
    <text evidence="2">The sequence shown here is derived from an EMBL/GenBank/DDBJ whole genome shotgun (WGS) entry which is preliminary data.</text>
</comment>
<accession>A0AAX6MVI9</accession>